<keyword evidence="3" id="KW-1185">Reference proteome</keyword>
<evidence type="ECO:0000313" key="3">
    <source>
        <dbReference type="Proteomes" id="UP000584642"/>
    </source>
</evidence>
<feature type="signal peptide" evidence="1">
    <location>
        <begin position="1"/>
        <end position="21"/>
    </location>
</feature>
<keyword evidence="1" id="KW-0732">Signal</keyword>
<evidence type="ECO:0000256" key="1">
    <source>
        <dbReference type="SAM" id="SignalP"/>
    </source>
</evidence>
<gene>
    <name evidence="2" type="ORF">HND93_35655</name>
</gene>
<evidence type="ECO:0000313" key="2">
    <source>
        <dbReference type="EMBL" id="NYZ25069.1"/>
    </source>
</evidence>
<dbReference type="RefSeq" id="WP_180286843.1">
    <property type="nucleotide sequence ID" value="NZ_JABFDB010000053.1"/>
</dbReference>
<sequence length="174" mass="17912">MNKVLGVAAAMALFAIPPAFADVTAKDVQVIGRSLGFLTEKPSGRLTVAIIHAPAVPESQKEAEGLKGLLGDGLAAGAVTLVPALVPADTLAGLETAGVAFVTTGLGPRHEAIFEATKGRRMLSVTTDPTCMKAAKCVMSVKAEPKVEIIVSKAAADASQVAFQPAFRMMITEQ</sequence>
<comment type="caution">
    <text evidence="2">The sequence shown here is derived from an EMBL/GenBank/DDBJ whole genome shotgun (WGS) entry which is preliminary data.</text>
</comment>
<dbReference type="EMBL" id="JABFDB010000053">
    <property type="protein sequence ID" value="NYZ25069.1"/>
    <property type="molecule type" value="Genomic_DNA"/>
</dbReference>
<protein>
    <submittedName>
        <fullName evidence="2">Uncharacterized protein</fullName>
    </submittedName>
</protein>
<organism evidence="2 3">
    <name type="scientific">Azospirillum oleiclasticum</name>
    <dbReference type="NCBI Taxonomy" id="2735135"/>
    <lineage>
        <taxon>Bacteria</taxon>
        <taxon>Pseudomonadati</taxon>
        <taxon>Pseudomonadota</taxon>
        <taxon>Alphaproteobacteria</taxon>
        <taxon>Rhodospirillales</taxon>
        <taxon>Azospirillaceae</taxon>
        <taxon>Azospirillum</taxon>
    </lineage>
</organism>
<name>A0ABX2TN10_9PROT</name>
<accession>A0ABX2TN10</accession>
<reference evidence="2 3" key="1">
    <citation type="submission" date="2020-05" db="EMBL/GenBank/DDBJ databases">
        <title>Azospirillum oleiclasticum sp. nov, a nitrogen-fixing and heavy crude oil-emulsifying bacterium isolated from the crude oil of Yumen Oilfield.</title>
        <authorList>
            <person name="Wu D."/>
            <person name="Cai M."/>
            <person name="Zhang X."/>
        </authorList>
    </citation>
    <scope>NUCLEOTIDE SEQUENCE [LARGE SCALE GENOMIC DNA]</scope>
    <source>
        <strain evidence="2 3">ROY-1-1-2</strain>
    </source>
</reference>
<feature type="chain" id="PRO_5045107348" evidence="1">
    <location>
        <begin position="22"/>
        <end position="174"/>
    </location>
</feature>
<proteinExistence type="predicted"/>
<dbReference type="Proteomes" id="UP000584642">
    <property type="component" value="Unassembled WGS sequence"/>
</dbReference>